<comment type="caution">
    <text evidence="2">The sequence shown here is derived from an EMBL/GenBank/DDBJ whole genome shotgun (WGS) entry which is preliminary data.</text>
</comment>
<protein>
    <recommendedName>
        <fullName evidence="4">BTB domain-containing protein</fullName>
    </recommendedName>
</protein>
<evidence type="ECO:0000313" key="3">
    <source>
        <dbReference type="Proteomes" id="UP000736335"/>
    </source>
</evidence>
<name>A0A9P6HGH0_9AGAM</name>
<dbReference type="AlphaFoldDB" id="A0A9P6HGH0"/>
<gene>
    <name evidence="2" type="ORF">BJ322DRAFT_828220</name>
</gene>
<evidence type="ECO:0000313" key="2">
    <source>
        <dbReference type="EMBL" id="KAF9785408.1"/>
    </source>
</evidence>
<dbReference type="InterPro" id="IPR011333">
    <property type="entry name" value="SKP1/BTB/POZ_sf"/>
</dbReference>
<reference evidence="2" key="2">
    <citation type="submission" date="2020-11" db="EMBL/GenBank/DDBJ databases">
        <authorList>
            <consortium name="DOE Joint Genome Institute"/>
            <person name="Kuo A."/>
            <person name="Miyauchi S."/>
            <person name="Kiss E."/>
            <person name="Drula E."/>
            <person name="Kohler A."/>
            <person name="Sanchez-Garcia M."/>
            <person name="Andreopoulos B."/>
            <person name="Barry K.W."/>
            <person name="Bonito G."/>
            <person name="Buee M."/>
            <person name="Carver A."/>
            <person name="Chen C."/>
            <person name="Cichocki N."/>
            <person name="Clum A."/>
            <person name="Culley D."/>
            <person name="Crous P.W."/>
            <person name="Fauchery L."/>
            <person name="Girlanda M."/>
            <person name="Hayes R."/>
            <person name="Keri Z."/>
            <person name="Labutti K."/>
            <person name="Lipzen A."/>
            <person name="Lombard V."/>
            <person name="Magnuson J."/>
            <person name="Maillard F."/>
            <person name="Morin E."/>
            <person name="Murat C."/>
            <person name="Nolan M."/>
            <person name="Ohm R."/>
            <person name="Pangilinan J."/>
            <person name="Pereira M."/>
            <person name="Perotto S."/>
            <person name="Peter M."/>
            <person name="Riley R."/>
            <person name="Sitrit Y."/>
            <person name="Stielow B."/>
            <person name="Szollosi G."/>
            <person name="Zifcakova L."/>
            <person name="Stursova M."/>
            <person name="Spatafora J.W."/>
            <person name="Tedersoo L."/>
            <person name="Vaario L.-M."/>
            <person name="Yamada A."/>
            <person name="Yan M."/>
            <person name="Wang P."/>
            <person name="Xu J."/>
            <person name="Bruns T."/>
            <person name="Baldrian P."/>
            <person name="Vilgalys R."/>
            <person name="Henrissat B."/>
            <person name="Grigoriev I.V."/>
            <person name="Hibbett D."/>
            <person name="Nagy L.G."/>
            <person name="Martin F.M."/>
        </authorList>
    </citation>
    <scope>NUCLEOTIDE SEQUENCE</scope>
    <source>
        <strain evidence="2">UH-Tt-Lm1</strain>
    </source>
</reference>
<sequence>MAATTALREALNEGISSGNFVDTKIILYSYRDSSGRVCRPKALYANSHVLKTVPYFNDLLFGDFAESQSRNFIETIDEEEYTKDYGYLSDSDLEDDEDERDPSTTESEAHPLAIRGGENTVVEEYKERRVEKGKVVKIPDIAFVTFQAFLMYLYTCEIEFAPFGSEENRRLRSTEIVHRYHYEVPRPSPKSIYRLADKYDVPALKALAFNHIRSQLTKCDIVGETFSRFASRYDEIGNLYLEQLAFAWTEDSTTAAISASIDEKFDSYGEKSLEHATEIIIALLEIANKDDKVKPLANTSPEVIRPASPAHWAFVKAALIKSIRRGVFFDREYWARHSNAGDLSKPVYFSSTIMNDKALQLGKCVSNLTFWHGDVLSVPSGEILQGYKPSHG</sequence>
<organism evidence="2 3">
    <name type="scientific">Thelephora terrestris</name>
    <dbReference type="NCBI Taxonomy" id="56493"/>
    <lineage>
        <taxon>Eukaryota</taxon>
        <taxon>Fungi</taxon>
        <taxon>Dikarya</taxon>
        <taxon>Basidiomycota</taxon>
        <taxon>Agaricomycotina</taxon>
        <taxon>Agaricomycetes</taxon>
        <taxon>Thelephorales</taxon>
        <taxon>Thelephoraceae</taxon>
        <taxon>Thelephora</taxon>
    </lineage>
</organism>
<evidence type="ECO:0000256" key="1">
    <source>
        <dbReference type="SAM" id="MobiDB-lite"/>
    </source>
</evidence>
<feature type="compositionally biased region" description="Acidic residues" evidence="1">
    <location>
        <begin position="91"/>
        <end position="100"/>
    </location>
</feature>
<dbReference type="Proteomes" id="UP000736335">
    <property type="component" value="Unassembled WGS sequence"/>
</dbReference>
<dbReference type="Gene3D" id="3.30.710.10">
    <property type="entry name" value="Potassium Channel Kv1.1, Chain A"/>
    <property type="match status" value="1"/>
</dbReference>
<evidence type="ECO:0008006" key="4">
    <source>
        <dbReference type="Google" id="ProtNLM"/>
    </source>
</evidence>
<reference evidence="2" key="1">
    <citation type="journal article" date="2020" name="Nat. Commun.">
        <title>Large-scale genome sequencing of mycorrhizal fungi provides insights into the early evolution of symbiotic traits.</title>
        <authorList>
            <person name="Miyauchi S."/>
            <person name="Kiss E."/>
            <person name="Kuo A."/>
            <person name="Drula E."/>
            <person name="Kohler A."/>
            <person name="Sanchez-Garcia M."/>
            <person name="Morin E."/>
            <person name="Andreopoulos B."/>
            <person name="Barry K.W."/>
            <person name="Bonito G."/>
            <person name="Buee M."/>
            <person name="Carver A."/>
            <person name="Chen C."/>
            <person name="Cichocki N."/>
            <person name="Clum A."/>
            <person name="Culley D."/>
            <person name="Crous P.W."/>
            <person name="Fauchery L."/>
            <person name="Girlanda M."/>
            <person name="Hayes R.D."/>
            <person name="Keri Z."/>
            <person name="LaButti K."/>
            <person name="Lipzen A."/>
            <person name="Lombard V."/>
            <person name="Magnuson J."/>
            <person name="Maillard F."/>
            <person name="Murat C."/>
            <person name="Nolan M."/>
            <person name="Ohm R.A."/>
            <person name="Pangilinan J."/>
            <person name="Pereira M.F."/>
            <person name="Perotto S."/>
            <person name="Peter M."/>
            <person name="Pfister S."/>
            <person name="Riley R."/>
            <person name="Sitrit Y."/>
            <person name="Stielow J.B."/>
            <person name="Szollosi G."/>
            <person name="Zifcakova L."/>
            <person name="Stursova M."/>
            <person name="Spatafora J.W."/>
            <person name="Tedersoo L."/>
            <person name="Vaario L.M."/>
            <person name="Yamada A."/>
            <person name="Yan M."/>
            <person name="Wang P."/>
            <person name="Xu J."/>
            <person name="Bruns T."/>
            <person name="Baldrian P."/>
            <person name="Vilgalys R."/>
            <person name="Dunand C."/>
            <person name="Henrissat B."/>
            <person name="Grigoriev I.V."/>
            <person name="Hibbett D."/>
            <person name="Nagy L.G."/>
            <person name="Martin F.M."/>
        </authorList>
    </citation>
    <scope>NUCLEOTIDE SEQUENCE</scope>
    <source>
        <strain evidence="2">UH-Tt-Lm1</strain>
    </source>
</reference>
<keyword evidence="3" id="KW-1185">Reference proteome</keyword>
<feature type="region of interest" description="Disordered" evidence="1">
    <location>
        <begin position="87"/>
        <end position="109"/>
    </location>
</feature>
<dbReference type="PANTHER" id="PTHR24413">
    <property type="entry name" value="SPECKLE-TYPE POZ PROTEIN"/>
    <property type="match status" value="1"/>
</dbReference>
<dbReference type="EMBL" id="WIUZ02000007">
    <property type="protein sequence ID" value="KAF9785408.1"/>
    <property type="molecule type" value="Genomic_DNA"/>
</dbReference>
<dbReference type="OrthoDB" id="6359816at2759"/>
<proteinExistence type="predicted"/>
<accession>A0A9P6HGH0</accession>